<feature type="domain" description="Fibronectin type-III" evidence="3">
    <location>
        <begin position="186"/>
        <end position="276"/>
    </location>
</feature>
<dbReference type="CDD" id="cd00063">
    <property type="entry name" value="FN3"/>
    <property type="match status" value="1"/>
</dbReference>
<dbReference type="PROSITE" id="PS50853">
    <property type="entry name" value="FN3"/>
    <property type="match status" value="1"/>
</dbReference>
<evidence type="ECO:0000256" key="2">
    <source>
        <dbReference type="ARBA" id="ARBA00023326"/>
    </source>
</evidence>
<evidence type="ECO:0000313" key="5">
    <source>
        <dbReference type="Proteomes" id="UP000019277"/>
    </source>
</evidence>
<evidence type="ECO:0000256" key="1">
    <source>
        <dbReference type="ARBA" id="ARBA00023295"/>
    </source>
</evidence>
<dbReference type="PATRIC" id="fig|909613.9.peg.5627"/>
<evidence type="ECO:0000259" key="3">
    <source>
        <dbReference type="PROSITE" id="PS50853"/>
    </source>
</evidence>
<dbReference type="AlphaFoldDB" id="W7IRH6"/>
<accession>W7IRH6</accession>
<reference evidence="4 5" key="1">
    <citation type="journal article" date="2014" name="Genome Announc.">
        <title>Draft Genome Sequence of the Antitrypanosomally Active Sponge-Associated Bacterium Actinokineospora sp. Strain EG49.</title>
        <authorList>
            <person name="Harjes J."/>
            <person name="Ryu T."/>
            <person name="Abdelmohsen U.R."/>
            <person name="Moitinho-Silva L."/>
            <person name="Horn H."/>
            <person name="Ravasi T."/>
            <person name="Hentschel U."/>
        </authorList>
    </citation>
    <scope>NUCLEOTIDE SEQUENCE [LARGE SCALE GENOMIC DNA]</scope>
    <source>
        <strain evidence="4 5">EG49</strain>
    </source>
</reference>
<proteinExistence type="predicted"/>
<evidence type="ECO:0000313" key="4">
    <source>
        <dbReference type="EMBL" id="EWC59076.1"/>
    </source>
</evidence>
<dbReference type="SUPFAM" id="SSF49265">
    <property type="entry name" value="Fibronectin type III"/>
    <property type="match status" value="1"/>
</dbReference>
<organism evidence="4 5">
    <name type="scientific">Actinokineospora spheciospongiae</name>
    <dbReference type="NCBI Taxonomy" id="909613"/>
    <lineage>
        <taxon>Bacteria</taxon>
        <taxon>Bacillati</taxon>
        <taxon>Actinomycetota</taxon>
        <taxon>Actinomycetes</taxon>
        <taxon>Pseudonocardiales</taxon>
        <taxon>Pseudonocardiaceae</taxon>
        <taxon>Actinokineospora</taxon>
    </lineage>
</organism>
<dbReference type="STRING" id="909613.UO65_5628"/>
<keyword evidence="2" id="KW-0624">Polysaccharide degradation</keyword>
<keyword evidence="5" id="KW-1185">Reference proteome</keyword>
<dbReference type="InterPro" id="IPR013783">
    <property type="entry name" value="Ig-like_fold"/>
</dbReference>
<dbReference type="EMBL" id="AYXG01000220">
    <property type="protein sequence ID" value="EWC59076.1"/>
    <property type="molecule type" value="Genomic_DNA"/>
</dbReference>
<keyword evidence="2" id="KW-0119">Carbohydrate metabolism</keyword>
<dbReference type="InterPro" id="IPR003961">
    <property type="entry name" value="FN3_dom"/>
</dbReference>
<gene>
    <name evidence="4" type="ORF">UO65_5628</name>
</gene>
<keyword evidence="1" id="KW-0378">Hydrolase</keyword>
<dbReference type="GO" id="GO:0000272">
    <property type="term" value="P:polysaccharide catabolic process"/>
    <property type="evidence" value="ECO:0007669"/>
    <property type="project" value="UniProtKB-KW"/>
</dbReference>
<dbReference type="InterPro" id="IPR036116">
    <property type="entry name" value="FN3_sf"/>
</dbReference>
<dbReference type="GO" id="GO:0016798">
    <property type="term" value="F:hydrolase activity, acting on glycosyl bonds"/>
    <property type="evidence" value="ECO:0007669"/>
    <property type="project" value="UniProtKB-KW"/>
</dbReference>
<name>W7IRH6_9PSEU</name>
<dbReference type="eggNOG" id="COG4733">
    <property type="taxonomic scope" value="Bacteria"/>
</dbReference>
<dbReference type="Proteomes" id="UP000019277">
    <property type="component" value="Unassembled WGS sequence"/>
</dbReference>
<dbReference type="Gene3D" id="2.60.40.10">
    <property type="entry name" value="Immunoglobulins"/>
    <property type="match status" value="1"/>
</dbReference>
<protein>
    <recommendedName>
        <fullName evidence="3">Fibronectin type-III domain-containing protein</fullName>
    </recommendedName>
</protein>
<comment type="caution">
    <text evidence="4">The sequence shown here is derived from an EMBL/GenBank/DDBJ whole genome shotgun (WGS) entry which is preliminary data.</text>
</comment>
<keyword evidence="1" id="KW-0326">Glycosidase</keyword>
<sequence length="446" mass="44616">MAVAAGVAVAVQGQASAAETAVSADRACGSPVIGSVHADLTGSLWNMVWVYPQTGWLPVRGGIALPSAGLAAAGAATVDAAVDVGVTITNGSTVSHGVVSLLARNVPVTAGQDITATDLLAYTPDMPDTLTAASPLTFDVADIAVRVDAKRADGSALPRTEVNCTGGTDRWAQWDRLQGGSSDTWVGSAVTDAKVTSDSIALTWTESGSIWGDTTGYRVTVDEGATPALVTTGPQLTGTLTGLQPDTDHWITIQGLHNNYPITGRGKPVRIRTAPAPSADTELHYTATGTAKVKKIGANVALSGTADSLLTAGTGAHTTTLALDPTTVKATIAGIIPITADVTLTPTGPVTGTLADGALTASATVDIGLSKVTFAGFPLTTGNTCHTHRPAEVNLTAAGFTPSAGGTLTGSFAIPELTGCGSATPLLSAFVAGSGNTASLTLAPRA</sequence>